<dbReference type="InterPro" id="IPR007267">
    <property type="entry name" value="GtrA_DPMS_TM"/>
</dbReference>
<evidence type="ECO:0000256" key="6">
    <source>
        <dbReference type="SAM" id="Phobius"/>
    </source>
</evidence>
<dbReference type="EMBL" id="JAAGRN010000005">
    <property type="protein sequence ID" value="NDY83503.1"/>
    <property type="molecule type" value="Genomic_DNA"/>
</dbReference>
<evidence type="ECO:0000259" key="7">
    <source>
        <dbReference type="Pfam" id="PF04138"/>
    </source>
</evidence>
<dbReference type="PANTHER" id="PTHR38459">
    <property type="entry name" value="PROPHAGE BACTOPRENOL-LINKED GLUCOSE TRANSLOCASE HOMOLOG"/>
    <property type="match status" value="1"/>
</dbReference>
<evidence type="ECO:0000256" key="1">
    <source>
        <dbReference type="ARBA" id="ARBA00004141"/>
    </source>
</evidence>
<name>A0A6B2R026_9BURK</name>
<evidence type="ECO:0000256" key="4">
    <source>
        <dbReference type="ARBA" id="ARBA00022989"/>
    </source>
</evidence>
<comment type="similarity">
    <text evidence="2">Belongs to the GtrA family.</text>
</comment>
<sequence>MSIKRLEGKLQILKNRSVRYVINGLIAAGVHFSVLTLNLKVLNWSSAGWANLIASLFGITFSFVGSRYFVFQESSEPLNQQVSRFFLLYILIAIFHGVLMHWWVDVFVLNYAIGFVVTMIVQVILSYWGNKLLVFKL</sequence>
<evidence type="ECO:0000256" key="2">
    <source>
        <dbReference type="ARBA" id="ARBA00009399"/>
    </source>
</evidence>
<comment type="subcellular location">
    <subcellularLocation>
        <location evidence="1">Membrane</location>
        <topology evidence="1">Multi-pass membrane protein</topology>
    </subcellularLocation>
</comment>
<dbReference type="PANTHER" id="PTHR38459:SF1">
    <property type="entry name" value="PROPHAGE BACTOPRENOL-LINKED GLUCOSE TRANSLOCASE HOMOLOG"/>
    <property type="match status" value="1"/>
</dbReference>
<keyword evidence="5 6" id="KW-0472">Membrane</keyword>
<dbReference type="Pfam" id="PF04138">
    <property type="entry name" value="GtrA_DPMS_TM"/>
    <property type="match status" value="1"/>
</dbReference>
<comment type="caution">
    <text evidence="8">The sequence shown here is derived from an EMBL/GenBank/DDBJ whole genome shotgun (WGS) entry which is preliminary data.</text>
</comment>
<proteinExistence type="inferred from homology"/>
<keyword evidence="4 6" id="KW-1133">Transmembrane helix</keyword>
<feature type="transmembrane region" description="Helical" evidence="6">
    <location>
        <begin position="20"/>
        <end position="37"/>
    </location>
</feature>
<feature type="transmembrane region" description="Helical" evidence="6">
    <location>
        <begin position="109"/>
        <end position="128"/>
    </location>
</feature>
<feature type="transmembrane region" description="Helical" evidence="6">
    <location>
        <begin position="82"/>
        <end position="103"/>
    </location>
</feature>
<accession>A0A6B2R026</accession>
<dbReference type="RefSeq" id="WP_163654722.1">
    <property type="nucleotide sequence ID" value="NZ_JAAGRN010000005.1"/>
</dbReference>
<dbReference type="GO" id="GO:0005886">
    <property type="term" value="C:plasma membrane"/>
    <property type="evidence" value="ECO:0007669"/>
    <property type="project" value="TreeGrafter"/>
</dbReference>
<evidence type="ECO:0000313" key="8">
    <source>
        <dbReference type="EMBL" id="NDY83503.1"/>
    </source>
</evidence>
<reference evidence="8" key="1">
    <citation type="submission" date="2020-02" db="EMBL/GenBank/DDBJ databases">
        <authorList>
            <person name="Chen W.-M."/>
        </authorList>
    </citation>
    <scope>NUCLEOTIDE SEQUENCE</scope>
    <source>
        <strain evidence="8">NBD-18</strain>
    </source>
</reference>
<protein>
    <submittedName>
        <fullName evidence="8">GtrA family protein</fullName>
    </submittedName>
</protein>
<feature type="domain" description="GtrA/DPMS transmembrane" evidence="7">
    <location>
        <begin position="19"/>
        <end position="135"/>
    </location>
</feature>
<feature type="transmembrane region" description="Helical" evidence="6">
    <location>
        <begin position="49"/>
        <end position="70"/>
    </location>
</feature>
<keyword evidence="3 6" id="KW-0812">Transmembrane</keyword>
<dbReference type="GO" id="GO:0000271">
    <property type="term" value="P:polysaccharide biosynthetic process"/>
    <property type="evidence" value="ECO:0007669"/>
    <property type="project" value="InterPro"/>
</dbReference>
<gene>
    <name evidence="8" type="ORF">G3I67_09690</name>
</gene>
<dbReference type="AlphaFoldDB" id="A0A6B2R026"/>
<evidence type="ECO:0000256" key="3">
    <source>
        <dbReference type="ARBA" id="ARBA00022692"/>
    </source>
</evidence>
<dbReference type="InterPro" id="IPR051401">
    <property type="entry name" value="GtrA_CellWall_Glycosyl"/>
</dbReference>
<organism evidence="8">
    <name type="scientific">Sheuella amnicola</name>
    <dbReference type="NCBI Taxonomy" id="2707330"/>
    <lineage>
        <taxon>Bacteria</taxon>
        <taxon>Pseudomonadati</taxon>
        <taxon>Pseudomonadota</taxon>
        <taxon>Betaproteobacteria</taxon>
        <taxon>Burkholderiales</taxon>
        <taxon>Alcaligenaceae</taxon>
        <taxon>Sheuella</taxon>
    </lineage>
</organism>
<evidence type="ECO:0000256" key="5">
    <source>
        <dbReference type="ARBA" id="ARBA00023136"/>
    </source>
</evidence>